<dbReference type="Pfam" id="PF00953">
    <property type="entry name" value="Glycos_transf_4"/>
    <property type="match status" value="1"/>
</dbReference>
<dbReference type="InterPro" id="IPR003524">
    <property type="entry name" value="PNAcMuramoyl-5peptid_Trfase"/>
</dbReference>
<name>A0A0G0Z1J9_9BACT</name>
<evidence type="ECO:0000313" key="11">
    <source>
        <dbReference type="Proteomes" id="UP000034516"/>
    </source>
</evidence>
<keyword evidence="5 7" id="KW-1133">Transmembrane helix</keyword>
<evidence type="ECO:0000256" key="5">
    <source>
        <dbReference type="ARBA" id="ARBA00022989"/>
    </source>
</evidence>
<evidence type="ECO:0000256" key="2">
    <source>
        <dbReference type="ARBA" id="ARBA00005583"/>
    </source>
</evidence>
<dbReference type="InterPro" id="IPR018480">
    <property type="entry name" value="PNAcMuramoyl-5peptid_Trfase_CS"/>
</dbReference>
<feature type="transmembrane region" description="Helical" evidence="7">
    <location>
        <begin position="222"/>
        <end position="239"/>
    </location>
</feature>
<evidence type="ECO:0000256" key="4">
    <source>
        <dbReference type="ARBA" id="ARBA00022692"/>
    </source>
</evidence>
<dbReference type="PANTHER" id="PTHR22926:SF5">
    <property type="entry name" value="PHOSPHO-N-ACETYLMURAMOYL-PENTAPEPTIDE-TRANSFERASE HOMOLOG"/>
    <property type="match status" value="1"/>
</dbReference>
<keyword evidence="6 7" id="KW-0472">Membrane</keyword>
<comment type="similarity">
    <text evidence="2 7">Belongs to the glycosyltransferase 4 family. MraY subfamily.</text>
</comment>
<feature type="transmembrane region" description="Helical" evidence="7">
    <location>
        <begin position="272"/>
        <end position="292"/>
    </location>
</feature>
<dbReference type="AlphaFoldDB" id="A0A0G0Z1J9"/>
<dbReference type="EC" id="2.7.8.13" evidence="7 8"/>
<comment type="caution">
    <text evidence="10">The sequence shown here is derived from an EMBL/GenBank/DDBJ whole genome shotgun (WGS) entry which is preliminary data.</text>
</comment>
<evidence type="ECO:0000313" key="10">
    <source>
        <dbReference type="EMBL" id="KKS42660.1"/>
    </source>
</evidence>
<reference evidence="10 11" key="1">
    <citation type="journal article" date="2015" name="Nature">
        <title>rRNA introns, odd ribosomes, and small enigmatic genomes across a large radiation of phyla.</title>
        <authorList>
            <person name="Brown C.T."/>
            <person name="Hug L.A."/>
            <person name="Thomas B.C."/>
            <person name="Sharon I."/>
            <person name="Castelle C.J."/>
            <person name="Singh A."/>
            <person name="Wilkins M.J."/>
            <person name="Williams K.H."/>
            <person name="Banfield J.F."/>
        </authorList>
    </citation>
    <scope>NUCLEOTIDE SEQUENCE [LARGE SCALE GENOMIC DNA]</scope>
</reference>
<feature type="transmembrane region" description="Helical" evidence="7">
    <location>
        <begin position="6"/>
        <end position="32"/>
    </location>
</feature>
<dbReference type="HAMAP" id="MF_00038">
    <property type="entry name" value="MraY"/>
    <property type="match status" value="1"/>
</dbReference>
<keyword evidence="7" id="KW-0132">Cell division</keyword>
<comment type="catalytic activity">
    <reaction evidence="7">
        <text>UDP-N-acetyl-alpha-D-muramoyl-L-alanyl-gamma-D-glutamyl-meso-2,6-diaminopimeloyl-D-alanyl-D-alanine + di-trans,octa-cis-undecaprenyl phosphate = di-trans,octa-cis-undecaprenyl diphospho-N-acetyl-alpha-D-muramoyl-L-alanyl-D-glutamyl-meso-2,6-diaminopimeloyl-D-alanyl-D-alanine + UMP</text>
        <dbReference type="Rhea" id="RHEA:28386"/>
        <dbReference type="ChEBI" id="CHEBI:57865"/>
        <dbReference type="ChEBI" id="CHEBI:60392"/>
        <dbReference type="ChEBI" id="CHEBI:61386"/>
        <dbReference type="ChEBI" id="CHEBI:61387"/>
        <dbReference type="EC" id="2.7.8.13"/>
    </reaction>
</comment>
<dbReference type="NCBIfam" id="TIGR00445">
    <property type="entry name" value="mraY"/>
    <property type="match status" value="1"/>
</dbReference>
<gene>
    <name evidence="7" type="primary">mraY</name>
    <name evidence="10" type="ORF">UV02_C0009G0004</name>
</gene>
<organism evidence="10 11">
    <name type="scientific">Candidatus Kuenenbacteria bacterium GW2011_GWA2_42_15</name>
    <dbReference type="NCBI Taxonomy" id="1618677"/>
    <lineage>
        <taxon>Bacteria</taxon>
        <taxon>Candidatus Kueneniibacteriota</taxon>
    </lineage>
</organism>
<feature type="transmembrane region" description="Helical" evidence="7">
    <location>
        <begin position="246"/>
        <end position="266"/>
    </location>
</feature>
<feature type="transmembrane region" description="Helical" evidence="7">
    <location>
        <begin position="322"/>
        <end position="343"/>
    </location>
</feature>
<dbReference type="GO" id="GO:0009252">
    <property type="term" value="P:peptidoglycan biosynthetic process"/>
    <property type="evidence" value="ECO:0007669"/>
    <property type="project" value="UniProtKB-UniRule"/>
</dbReference>
<dbReference type="Proteomes" id="UP000034516">
    <property type="component" value="Unassembled WGS sequence"/>
</dbReference>
<evidence type="ECO:0000256" key="6">
    <source>
        <dbReference type="ARBA" id="ARBA00023136"/>
    </source>
</evidence>
<comment type="function">
    <text evidence="7">Catalyzes the initial step of the lipid cycle reactions in the biosynthesis of the cell wall peptidoglycan: transfers peptidoglycan precursor phospho-MurNAc-pentapeptide from UDP-MurNAc-pentapeptide onto the lipid carrier undecaprenyl phosphate, yielding undecaprenyl-pyrophosphoryl-MurNAc-pentapeptide, known as lipid I.</text>
</comment>
<dbReference type="GO" id="GO:0051301">
    <property type="term" value="P:cell division"/>
    <property type="evidence" value="ECO:0007669"/>
    <property type="project" value="UniProtKB-KW"/>
</dbReference>
<evidence type="ECO:0000256" key="3">
    <source>
        <dbReference type="ARBA" id="ARBA00022679"/>
    </source>
</evidence>
<comment type="pathway">
    <text evidence="7">Cell wall biogenesis; peptidoglycan biosynthesis.</text>
</comment>
<feature type="transmembrane region" description="Helical" evidence="7">
    <location>
        <begin position="101"/>
        <end position="117"/>
    </location>
</feature>
<keyword evidence="7" id="KW-0961">Cell wall biogenesis/degradation</keyword>
<keyword evidence="7 9" id="KW-0460">Magnesium</keyword>
<feature type="binding site" evidence="9">
    <location>
        <position position="250"/>
    </location>
    <ligand>
        <name>Mg(2+)</name>
        <dbReference type="ChEBI" id="CHEBI:18420"/>
    </ligand>
</feature>
<keyword evidence="7" id="KW-1003">Cell membrane</keyword>
<dbReference type="GO" id="GO:0071555">
    <property type="term" value="P:cell wall organization"/>
    <property type="evidence" value="ECO:0007669"/>
    <property type="project" value="UniProtKB-KW"/>
</dbReference>
<dbReference type="PANTHER" id="PTHR22926">
    <property type="entry name" value="PHOSPHO-N-ACETYLMURAMOYL-PENTAPEPTIDE-TRANSFERASE"/>
    <property type="match status" value="1"/>
</dbReference>
<dbReference type="InterPro" id="IPR000715">
    <property type="entry name" value="Glycosyl_transferase_4"/>
</dbReference>
<proteinExistence type="inferred from homology"/>
<dbReference type="GO" id="GO:0008360">
    <property type="term" value="P:regulation of cell shape"/>
    <property type="evidence" value="ECO:0007669"/>
    <property type="project" value="UniProtKB-KW"/>
</dbReference>
<feature type="transmembrane region" description="Helical" evidence="7">
    <location>
        <begin position="62"/>
        <end position="81"/>
    </location>
</feature>
<dbReference type="GO" id="GO:0008963">
    <property type="term" value="F:phospho-N-acetylmuramoyl-pentapeptide-transferase activity"/>
    <property type="evidence" value="ECO:0007669"/>
    <property type="project" value="UniProtKB-UniRule"/>
</dbReference>
<dbReference type="GO" id="GO:0046872">
    <property type="term" value="F:metal ion binding"/>
    <property type="evidence" value="ECO:0007669"/>
    <property type="project" value="UniProtKB-KW"/>
</dbReference>
<dbReference type="CDD" id="cd06852">
    <property type="entry name" value="GT_MraY"/>
    <property type="match status" value="1"/>
</dbReference>
<feature type="transmembrane region" description="Helical" evidence="7">
    <location>
        <begin position="137"/>
        <end position="153"/>
    </location>
</feature>
<sequence length="347" mass="38166">MPNIYLIKILILTGLSFTTAFLLTPMLTHYLYKYKMGKAIRNTGATPVFSALHEHKAGTPTMGGILIWFTTLILALFFFYVDYFFPSSTLGFLNFLTRPETILPLSCLVATALVGLADDFIDIKSLGKGGLKMKHRLLIYVVIAIVGALWFYYKLGWDMFHIPFVGNVFIGWWYIPVFVFVIVATAFSVNEIDGLDGLAGGTLLSAFTAFGAIALIQGKINLAALCAVIAGALLAFLWFNINPARFFMGDTGAMALGVTLGVVAMLTNQALLLLLIGFLFVAESLSVILQMLSKKLRQGKKIFLSSPIHHHFQAIGWSEPKIVMRFWVVSGVTAVFGLVIFLLDKGL</sequence>
<comment type="cofactor">
    <cofactor evidence="7 9">
        <name>Mg(2+)</name>
        <dbReference type="ChEBI" id="CHEBI:18420"/>
    </cofactor>
</comment>
<keyword evidence="7 9" id="KW-0479">Metal-binding</keyword>
<dbReference type="GO" id="GO:0051992">
    <property type="term" value="F:UDP-N-acetylmuramoyl-L-alanyl-D-glutamyl-meso-2,6-diaminopimelyl-D-alanyl-D-alanine:undecaprenyl-phosphate transferase activity"/>
    <property type="evidence" value="ECO:0007669"/>
    <property type="project" value="RHEA"/>
</dbReference>
<dbReference type="Pfam" id="PF10555">
    <property type="entry name" value="MraY_sig1"/>
    <property type="match status" value="1"/>
</dbReference>
<evidence type="ECO:0000256" key="7">
    <source>
        <dbReference type="HAMAP-Rule" id="MF_00038"/>
    </source>
</evidence>
<dbReference type="GO" id="GO:0005886">
    <property type="term" value="C:plasma membrane"/>
    <property type="evidence" value="ECO:0007669"/>
    <property type="project" value="UniProtKB-SubCell"/>
</dbReference>
<dbReference type="EMBL" id="LCCW01000009">
    <property type="protein sequence ID" value="KKS42660.1"/>
    <property type="molecule type" value="Genomic_DNA"/>
</dbReference>
<feature type="transmembrane region" description="Helical" evidence="7">
    <location>
        <begin position="197"/>
        <end position="216"/>
    </location>
</feature>
<keyword evidence="7" id="KW-0573">Peptidoglycan synthesis</keyword>
<keyword evidence="3 7" id="KW-0808">Transferase</keyword>
<feature type="transmembrane region" description="Helical" evidence="7">
    <location>
        <begin position="173"/>
        <end position="190"/>
    </location>
</feature>
<comment type="subcellular location">
    <subcellularLocation>
        <location evidence="7">Cell membrane</location>
        <topology evidence="7">Multi-pass membrane protein</topology>
    </subcellularLocation>
    <subcellularLocation>
        <location evidence="1">Membrane</location>
        <topology evidence="1">Multi-pass membrane protein</topology>
    </subcellularLocation>
</comment>
<evidence type="ECO:0000256" key="8">
    <source>
        <dbReference type="NCBIfam" id="TIGR00445"/>
    </source>
</evidence>
<evidence type="ECO:0000256" key="1">
    <source>
        <dbReference type="ARBA" id="ARBA00004141"/>
    </source>
</evidence>
<accession>A0A0G0Z1J9</accession>
<dbReference type="PATRIC" id="fig|1618677.3.peg.184"/>
<dbReference type="UniPathway" id="UPA00219"/>
<keyword evidence="7" id="KW-0133">Cell shape</keyword>
<feature type="binding site" evidence="9">
    <location>
        <position position="190"/>
    </location>
    <ligand>
        <name>Mg(2+)</name>
        <dbReference type="ChEBI" id="CHEBI:18420"/>
    </ligand>
</feature>
<keyword evidence="4 7" id="KW-0812">Transmembrane</keyword>
<evidence type="ECO:0000256" key="9">
    <source>
        <dbReference type="PIRSR" id="PIRSR600715-1"/>
    </source>
</evidence>
<protein>
    <recommendedName>
        <fullName evidence="7 8">Phospho-N-acetylmuramoyl-pentapeptide-transferase</fullName>
        <ecNumber evidence="7 8">2.7.8.13</ecNumber>
    </recommendedName>
    <alternativeName>
        <fullName evidence="7">UDP-MurNAc-pentapeptide phosphotransferase</fullName>
    </alternativeName>
</protein>
<keyword evidence="7" id="KW-0131">Cell cycle</keyword>